<dbReference type="InterPro" id="IPR029442">
    <property type="entry name" value="GyrI-like"/>
</dbReference>
<dbReference type="PANTHER" id="PTHR47504">
    <property type="entry name" value="RIGHT ORIGIN-BINDING PROTEIN"/>
    <property type="match status" value="1"/>
</dbReference>
<dbReference type="InterPro" id="IPR011256">
    <property type="entry name" value="Reg_factor_effector_dom_sf"/>
</dbReference>
<dbReference type="EMBL" id="RHHT01000027">
    <property type="protein sequence ID" value="RNB78009.1"/>
    <property type="molecule type" value="Genomic_DNA"/>
</dbReference>
<reference evidence="5 6" key="1">
    <citation type="submission" date="2018-10" db="EMBL/GenBank/DDBJ databases">
        <title>Phylogenomics of Brevibacillus.</title>
        <authorList>
            <person name="Dunlap C."/>
        </authorList>
    </citation>
    <scope>NUCLEOTIDE SEQUENCE [LARGE SCALE GENOMIC DNA]</scope>
    <source>
        <strain evidence="5 6">JCM 15085</strain>
    </source>
</reference>
<keyword evidence="1" id="KW-0805">Transcription regulation</keyword>
<dbReference type="PROSITE" id="PS01124">
    <property type="entry name" value="HTH_ARAC_FAMILY_2"/>
    <property type="match status" value="1"/>
</dbReference>
<dbReference type="GO" id="GO:0043565">
    <property type="term" value="F:sequence-specific DNA binding"/>
    <property type="evidence" value="ECO:0007669"/>
    <property type="project" value="InterPro"/>
</dbReference>
<evidence type="ECO:0000259" key="4">
    <source>
        <dbReference type="PROSITE" id="PS01124"/>
    </source>
</evidence>
<dbReference type="Pfam" id="PF12833">
    <property type="entry name" value="HTH_18"/>
    <property type="match status" value="1"/>
</dbReference>
<comment type="caution">
    <text evidence="5">The sequence shown here is derived from an EMBL/GenBank/DDBJ whole genome shotgun (WGS) entry which is preliminary data.</text>
</comment>
<keyword evidence="3" id="KW-0804">Transcription</keyword>
<protein>
    <submittedName>
        <fullName evidence="5">AraC family transcriptional regulator</fullName>
    </submittedName>
</protein>
<dbReference type="SMART" id="SM00342">
    <property type="entry name" value="HTH_ARAC"/>
    <property type="match status" value="1"/>
</dbReference>
<dbReference type="SUPFAM" id="SSF46689">
    <property type="entry name" value="Homeodomain-like"/>
    <property type="match status" value="2"/>
</dbReference>
<dbReference type="InterPro" id="IPR009057">
    <property type="entry name" value="Homeodomain-like_sf"/>
</dbReference>
<evidence type="ECO:0000313" key="6">
    <source>
        <dbReference type="Proteomes" id="UP000281915"/>
    </source>
</evidence>
<name>A0A3M8CR39_9BACL</name>
<evidence type="ECO:0000256" key="1">
    <source>
        <dbReference type="ARBA" id="ARBA00023015"/>
    </source>
</evidence>
<dbReference type="AlphaFoldDB" id="A0A3M8CR39"/>
<dbReference type="GO" id="GO:0003700">
    <property type="term" value="F:DNA-binding transcription factor activity"/>
    <property type="evidence" value="ECO:0007669"/>
    <property type="project" value="InterPro"/>
</dbReference>
<feature type="domain" description="HTH araC/xylS-type" evidence="4">
    <location>
        <begin position="8"/>
        <end position="106"/>
    </location>
</feature>
<dbReference type="InterPro" id="IPR010499">
    <property type="entry name" value="AraC_E-bd"/>
</dbReference>
<dbReference type="PANTHER" id="PTHR47504:SF5">
    <property type="entry name" value="RIGHT ORIGIN-BINDING PROTEIN"/>
    <property type="match status" value="1"/>
</dbReference>
<accession>A0A3M8CR39</accession>
<evidence type="ECO:0000256" key="3">
    <source>
        <dbReference type="ARBA" id="ARBA00023163"/>
    </source>
</evidence>
<dbReference type="Pfam" id="PF06445">
    <property type="entry name" value="GyrI-like"/>
    <property type="match status" value="1"/>
</dbReference>
<dbReference type="InterPro" id="IPR020449">
    <property type="entry name" value="Tscrpt_reg_AraC-type_HTH"/>
</dbReference>
<dbReference type="PRINTS" id="PR00032">
    <property type="entry name" value="HTHARAC"/>
</dbReference>
<organism evidence="5 6">
    <name type="scientific">Brevibacillus panacihumi</name>
    <dbReference type="NCBI Taxonomy" id="497735"/>
    <lineage>
        <taxon>Bacteria</taxon>
        <taxon>Bacillati</taxon>
        <taxon>Bacillota</taxon>
        <taxon>Bacilli</taxon>
        <taxon>Bacillales</taxon>
        <taxon>Paenibacillaceae</taxon>
        <taxon>Brevibacillus</taxon>
    </lineage>
</organism>
<dbReference type="Proteomes" id="UP000281915">
    <property type="component" value="Unassembled WGS sequence"/>
</dbReference>
<dbReference type="SUPFAM" id="SSF55136">
    <property type="entry name" value="Probable bacterial effector-binding domain"/>
    <property type="match status" value="1"/>
</dbReference>
<dbReference type="Gene3D" id="1.10.10.60">
    <property type="entry name" value="Homeodomain-like"/>
    <property type="match status" value="2"/>
</dbReference>
<dbReference type="RefSeq" id="WP_023558247.1">
    <property type="nucleotide sequence ID" value="NZ_RHHT01000027.1"/>
</dbReference>
<dbReference type="SMART" id="SM00871">
    <property type="entry name" value="AraC_E_bind"/>
    <property type="match status" value="1"/>
</dbReference>
<dbReference type="Gene3D" id="3.20.80.10">
    <property type="entry name" value="Regulatory factor, effector binding domain"/>
    <property type="match status" value="1"/>
</dbReference>
<proteinExistence type="predicted"/>
<dbReference type="InterPro" id="IPR050959">
    <property type="entry name" value="MarA-like"/>
</dbReference>
<dbReference type="InterPro" id="IPR018060">
    <property type="entry name" value="HTH_AraC"/>
</dbReference>
<gene>
    <name evidence="5" type="ORF">EDM58_13465</name>
</gene>
<evidence type="ECO:0000256" key="2">
    <source>
        <dbReference type="ARBA" id="ARBA00023125"/>
    </source>
</evidence>
<evidence type="ECO:0000313" key="5">
    <source>
        <dbReference type="EMBL" id="RNB78009.1"/>
    </source>
</evidence>
<keyword evidence="2" id="KW-0238">DNA-binding</keyword>
<sequence>MNWGTRMNQVIDYIEENLAEEIVYSQIAKIACCSIYHFQRMFSSITEISLAEYIRRRRLTLAAYELQSSPIKVVDLALKYGYESPEAFTRAFHSLHGVTPSAARQAGVNLKDYPRLTFQFSIKGAVEMNYRLEKLDAFQVVGVKERVNMKEAFHIVPQLWGRAREQGTFETLWNVRREGHPVRGILGVCADGDFGKNEAFDYVLSIVSDQNPPEGMTKLAFPESTWVVFDVGGNPMEMQKAWQQFYADWLPASAYDPAYLPAIECYLPPEENKNELWVPVVSKSAE</sequence>